<gene>
    <name evidence="5" type="primary">rlmB</name>
    <name evidence="5" type="ORF">Epro_1222</name>
</gene>
<keyword evidence="2 5" id="KW-0489">Methyltransferase</keyword>
<dbReference type="Gene3D" id="3.40.1280.10">
    <property type="match status" value="1"/>
</dbReference>
<dbReference type="GO" id="GO:0005829">
    <property type="term" value="C:cytosol"/>
    <property type="evidence" value="ECO:0007669"/>
    <property type="project" value="TreeGrafter"/>
</dbReference>
<keyword evidence="3 5" id="KW-0808">Transferase</keyword>
<dbReference type="EMBL" id="CP009498">
    <property type="protein sequence ID" value="AKL98601.1"/>
    <property type="molecule type" value="Genomic_DNA"/>
</dbReference>
<evidence type="ECO:0000313" key="5">
    <source>
        <dbReference type="EMBL" id="AKL98601.1"/>
    </source>
</evidence>
<evidence type="ECO:0000256" key="3">
    <source>
        <dbReference type="ARBA" id="ARBA00022679"/>
    </source>
</evidence>
<dbReference type="CDD" id="cd18103">
    <property type="entry name" value="SpoU-like_RlmB"/>
    <property type="match status" value="1"/>
</dbReference>
<dbReference type="AlphaFoldDB" id="A0A0G3WIX4"/>
<dbReference type="PANTHER" id="PTHR46429:SF1">
    <property type="entry name" value="23S RRNA (GUANOSINE-2'-O-)-METHYLTRANSFERASE RLMB"/>
    <property type="match status" value="1"/>
</dbReference>
<dbReference type="GO" id="GO:0006396">
    <property type="term" value="P:RNA processing"/>
    <property type="evidence" value="ECO:0007669"/>
    <property type="project" value="InterPro"/>
</dbReference>
<dbReference type="SMART" id="SM00967">
    <property type="entry name" value="SpoU_sub_bind"/>
    <property type="match status" value="1"/>
</dbReference>
<dbReference type="GO" id="GO:0003723">
    <property type="term" value="F:RNA binding"/>
    <property type="evidence" value="ECO:0007669"/>
    <property type="project" value="InterPro"/>
</dbReference>
<dbReference type="InterPro" id="IPR001537">
    <property type="entry name" value="SpoU_MeTrfase"/>
</dbReference>
<dbReference type="GO" id="GO:0032259">
    <property type="term" value="P:methylation"/>
    <property type="evidence" value="ECO:0007669"/>
    <property type="project" value="UniProtKB-KW"/>
</dbReference>
<dbReference type="InterPro" id="IPR013123">
    <property type="entry name" value="SpoU_subst-bd"/>
</dbReference>
<evidence type="ECO:0000256" key="1">
    <source>
        <dbReference type="ARBA" id="ARBA00007228"/>
    </source>
</evidence>
<dbReference type="KEGG" id="epo:Epro_1222"/>
<proteinExistence type="inferred from homology"/>
<dbReference type="InterPro" id="IPR029028">
    <property type="entry name" value="Alpha/beta_knot_MTases"/>
</dbReference>
<dbReference type="NCBIfam" id="TIGR00186">
    <property type="entry name" value="rRNA_methyl_3"/>
    <property type="match status" value="1"/>
</dbReference>
<sequence length="253" mass="27421">MGFNKFAGKTRREVSENIIYGRNPVLELLRAGKRTVNKILVAQTARGAAITEIIDIAKQKGIAIHNVPPEKLDRFSENSQGIAAEVSAMEYLEIEELIAAAKKNPKPLLVILDSIEDPHNLGAIIRNCVVFGADGVIIPKWRAAGVNETVAKSSAGAIEHIPVSRIVNTNQTIELLKESGFWVAGAENGEKTLEETDLPFPLAIVIGSEGFGLHNLTKKNCDFLISIPQKNTISSLNASCASAVILYELSKKR</sequence>
<dbReference type="PATRIC" id="fig|1408281.3.peg.1265"/>
<evidence type="ECO:0000313" key="6">
    <source>
        <dbReference type="Proteomes" id="UP000035337"/>
    </source>
</evidence>
<dbReference type="InterPro" id="IPR029064">
    <property type="entry name" value="Ribosomal_eL30-like_sf"/>
</dbReference>
<dbReference type="FunFam" id="3.40.1280.10:FF:000008">
    <property type="entry name" value="Group 3 RNA methyltransferase TrmH"/>
    <property type="match status" value="1"/>
</dbReference>
<dbReference type="Gene3D" id="3.30.1330.30">
    <property type="match status" value="1"/>
</dbReference>
<evidence type="ECO:0000259" key="4">
    <source>
        <dbReference type="SMART" id="SM00967"/>
    </source>
</evidence>
<dbReference type="OrthoDB" id="9794400at2"/>
<dbReference type="InterPro" id="IPR004441">
    <property type="entry name" value="rRNA_MeTrfase_TrmH"/>
</dbReference>
<evidence type="ECO:0000256" key="2">
    <source>
        <dbReference type="ARBA" id="ARBA00022603"/>
    </source>
</evidence>
<dbReference type="Pfam" id="PF08032">
    <property type="entry name" value="SpoU_sub_bind"/>
    <property type="match status" value="1"/>
</dbReference>
<keyword evidence="6" id="KW-1185">Reference proteome</keyword>
<comment type="similarity">
    <text evidence="1">Belongs to the class IV-like SAM-binding methyltransferase superfamily. RNA methyltransferase TrmH family.</text>
</comment>
<dbReference type="PANTHER" id="PTHR46429">
    <property type="entry name" value="23S RRNA (GUANOSINE-2'-O-)-METHYLTRANSFERASE RLMB"/>
    <property type="match status" value="1"/>
</dbReference>
<feature type="domain" description="RNA 2-O ribose methyltransferase substrate binding" evidence="4">
    <location>
        <begin position="18"/>
        <end position="92"/>
    </location>
</feature>
<dbReference type="InterPro" id="IPR029026">
    <property type="entry name" value="tRNA_m1G_MTases_N"/>
</dbReference>
<protein>
    <submittedName>
        <fullName evidence="5">23S rRNA methyltransferase</fullName>
    </submittedName>
</protein>
<dbReference type="SUPFAM" id="SSF55315">
    <property type="entry name" value="L30e-like"/>
    <property type="match status" value="1"/>
</dbReference>
<dbReference type="GO" id="GO:0008173">
    <property type="term" value="F:RNA methyltransferase activity"/>
    <property type="evidence" value="ECO:0007669"/>
    <property type="project" value="InterPro"/>
</dbReference>
<dbReference type="SUPFAM" id="SSF75217">
    <property type="entry name" value="alpha/beta knot"/>
    <property type="match status" value="1"/>
</dbReference>
<accession>A0A0G3WIX4</accession>
<dbReference type="STRING" id="1408281.Epro_1222"/>
<reference evidence="5 6" key="1">
    <citation type="submission" date="2014-09" db="EMBL/GenBank/DDBJ databases">
        <title>Complete genome sequence of Endomicrobium proavitum.</title>
        <authorList>
            <person name="Zheng H."/>
        </authorList>
    </citation>
    <scope>NUCLEOTIDE SEQUENCE [LARGE SCALE GENOMIC DNA]</scope>
    <source>
        <strain evidence="5 6">Rsa215</strain>
    </source>
</reference>
<dbReference type="Pfam" id="PF00588">
    <property type="entry name" value="SpoU_methylase"/>
    <property type="match status" value="1"/>
</dbReference>
<name>A0A0G3WIX4_9BACT</name>
<dbReference type="RefSeq" id="WP_052571291.1">
    <property type="nucleotide sequence ID" value="NZ_CP009498.1"/>
</dbReference>
<dbReference type="Proteomes" id="UP000035337">
    <property type="component" value="Chromosome"/>
</dbReference>
<organism evidence="5 6">
    <name type="scientific">Endomicrobium proavitum</name>
    <dbReference type="NCBI Taxonomy" id="1408281"/>
    <lineage>
        <taxon>Bacteria</taxon>
        <taxon>Pseudomonadati</taxon>
        <taxon>Elusimicrobiota</taxon>
        <taxon>Endomicrobiia</taxon>
        <taxon>Endomicrobiales</taxon>
        <taxon>Endomicrobiaceae</taxon>
        <taxon>Endomicrobium</taxon>
    </lineage>
</organism>